<evidence type="ECO:0000313" key="2">
    <source>
        <dbReference type="Proteomes" id="UP000008311"/>
    </source>
</evidence>
<protein>
    <submittedName>
        <fullName evidence="1">Uncharacterized protein</fullName>
    </submittedName>
</protein>
<keyword evidence="2" id="KW-1185">Reference proteome</keyword>
<reference evidence="2" key="1">
    <citation type="journal article" date="2010" name="Nat. Biotechnol.">
        <title>Draft genome sequence of the oilseed species Ricinus communis.</title>
        <authorList>
            <person name="Chan A.P."/>
            <person name="Crabtree J."/>
            <person name="Zhao Q."/>
            <person name="Lorenzi H."/>
            <person name="Orvis J."/>
            <person name="Puiu D."/>
            <person name="Melake-Berhan A."/>
            <person name="Jones K.M."/>
            <person name="Redman J."/>
            <person name="Chen G."/>
            <person name="Cahoon E.B."/>
            <person name="Gedil M."/>
            <person name="Stanke M."/>
            <person name="Haas B.J."/>
            <person name="Wortman J.R."/>
            <person name="Fraser-Liggett C.M."/>
            <person name="Ravel J."/>
            <person name="Rabinowicz P.D."/>
        </authorList>
    </citation>
    <scope>NUCLEOTIDE SEQUENCE [LARGE SCALE GENOMIC DNA]</scope>
    <source>
        <strain evidence="2">cv. Hale</strain>
    </source>
</reference>
<name>B9SZ47_RICCO</name>
<dbReference type="EMBL" id="EQ974265">
    <property type="protein sequence ID" value="EEF31130.1"/>
    <property type="molecule type" value="Genomic_DNA"/>
</dbReference>
<accession>B9SZ47</accession>
<dbReference type="AlphaFoldDB" id="B9SZ47"/>
<dbReference type="Proteomes" id="UP000008311">
    <property type="component" value="Unassembled WGS sequence"/>
</dbReference>
<organism evidence="1 2">
    <name type="scientific">Ricinus communis</name>
    <name type="common">Castor bean</name>
    <dbReference type="NCBI Taxonomy" id="3988"/>
    <lineage>
        <taxon>Eukaryota</taxon>
        <taxon>Viridiplantae</taxon>
        <taxon>Streptophyta</taxon>
        <taxon>Embryophyta</taxon>
        <taxon>Tracheophyta</taxon>
        <taxon>Spermatophyta</taxon>
        <taxon>Magnoliopsida</taxon>
        <taxon>eudicotyledons</taxon>
        <taxon>Gunneridae</taxon>
        <taxon>Pentapetalae</taxon>
        <taxon>rosids</taxon>
        <taxon>fabids</taxon>
        <taxon>Malpighiales</taxon>
        <taxon>Euphorbiaceae</taxon>
        <taxon>Acalyphoideae</taxon>
        <taxon>Acalypheae</taxon>
        <taxon>Ricinus</taxon>
    </lineage>
</organism>
<proteinExistence type="predicted"/>
<gene>
    <name evidence="1" type="ORF">RCOM_0213240</name>
</gene>
<dbReference type="InParanoid" id="B9SZ47"/>
<sequence>MVGVGGGIGNGERINIWSDAWLKEIPGFRIASLGPYTVRSASRKVIDSISDEEQSLYAGDWRKLWSLEVPPNINFSHQSNCKVQRTLSELVCCLWGIWRQCNNWLRGHMFQSPAQVFSTCMALHAIWAEARLSDGVKDTYGQMSNTSTSRWYLPQAGWVKSKEAEALCFKEALSWVQQAQHSHIVFQLNAKTLVDAFNRSSSDIF</sequence>
<evidence type="ECO:0000313" key="1">
    <source>
        <dbReference type="EMBL" id="EEF31130.1"/>
    </source>
</evidence>